<dbReference type="AlphaFoldDB" id="S5ZYG1"/>
<dbReference type="GO" id="GO:0015035">
    <property type="term" value="F:protein-disulfide reductase activity"/>
    <property type="evidence" value="ECO:0007669"/>
    <property type="project" value="TreeGrafter"/>
</dbReference>
<dbReference type="GO" id="GO:0045454">
    <property type="term" value="P:cell redox homeostasis"/>
    <property type="evidence" value="ECO:0007669"/>
    <property type="project" value="TreeGrafter"/>
</dbReference>
<dbReference type="InterPro" id="IPR013766">
    <property type="entry name" value="Thioredoxin_domain"/>
</dbReference>
<dbReference type="GO" id="GO:0005829">
    <property type="term" value="C:cytosol"/>
    <property type="evidence" value="ECO:0007669"/>
    <property type="project" value="TreeGrafter"/>
</dbReference>
<dbReference type="KEGG" id="tped:TPE_0582"/>
<gene>
    <name evidence="2" type="ORF">TPE_0582</name>
</gene>
<dbReference type="InterPro" id="IPR036249">
    <property type="entry name" value="Thioredoxin-like_sf"/>
</dbReference>
<proteinExistence type="predicted"/>
<dbReference type="CDD" id="cd02947">
    <property type="entry name" value="TRX_family"/>
    <property type="match status" value="1"/>
</dbReference>
<dbReference type="SUPFAM" id="SSF52833">
    <property type="entry name" value="Thioredoxin-like"/>
    <property type="match status" value="1"/>
</dbReference>
<protein>
    <submittedName>
        <fullName evidence="2">Thioredoxin, selenocysteine-containing</fullName>
    </submittedName>
</protein>
<dbReference type="HOGENOM" id="CLU_090389_22_0_12"/>
<sequence length="72" mass="8021">MQLSPELEAAEAELGDKAVISACNVDNARELAAKFKFMTIPTLILFKNGKEVDRHSGYLEKSELVQFVSKHI</sequence>
<dbReference type="PATRIC" id="fig|1291379.3.peg.585"/>
<dbReference type="Gene3D" id="3.40.30.10">
    <property type="entry name" value="Glutaredoxin"/>
    <property type="match status" value="1"/>
</dbReference>
<keyword evidence="3" id="KW-1185">Reference proteome</keyword>
<name>S5ZYG1_9SPIR</name>
<reference evidence="2 3" key="1">
    <citation type="journal article" date="2013" name="PLoS ONE">
        <title>Genome-Wide Relatedness of Treponema pedis, from Gingiva and Necrotic Skin Lesions of Pigs, with the Human Oral Pathogen Treponema denticola.</title>
        <authorList>
            <person name="Svartstrom O."/>
            <person name="Mushtaq M."/>
            <person name="Pringle M."/>
            <person name="Segerman B."/>
        </authorList>
    </citation>
    <scope>NUCLEOTIDE SEQUENCE [LARGE SCALE GENOMIC DNA]</scope>
    <source>
        <strain evidence="2">T A4</strain>
    </source>
</reference>
<dbReference type="Pfam" id="PF00085">
    <property type="entry name" value="Thioredoxin"/>
    <property type="match status" value="1"/>
</dbReference>
<dbReference type="STRING" id="1291379.TPE_0582"/>
<evidence type="ECO:0000313" key="2">
    <source>
        <dbReference type="EMBL" id="AGT43078.1"/>
    </source>
</evidence>
<evidence type="ECO:0000259" key="1">
    <source>
        <dbReference type="Pfam" id="PF00085"/>
    </source>
</evidence>
<evidence type="ECO:0000313" key="3">
    <source>
        <dbReference type="Proteomes" id="UP000015620"/>
    </source>
</evidence>
<dbReference type="PANTHER" id="PTHR45663:SF11">
    <property type="entry name" value="GEO12009P1"/>
    <property type="match status" value="1"/>
</dbReference>
<dbReference type="Proteomes" id="UP000015620">
    <property type="component" value="Chromosome"/>
</dbReference>
<organism evidence="2 3">
    <name type="scientific">Treponema pedis str. T A4</name>
    <dbReference type="NCBI Taxonomy" id="1291379"/>
    <lineage>
        <taxon>Bacteria</taxon>
        <taxon>Pseudomonadati</taxon>
        <taxon>Spirochaetota</taxon>
        <taxon>Spirochaetia</taxon>
        <taxon>Spirochaetales</taxon>
        <taxon>Treponemataceae</taxon>
        <taxon>Treponema</taxon>
    </lineage>
</organism>
<feature type="domain" description="Thioredoxin" evidence="1">
    <location>
        <begin position="2"/>
        <end position="69"/>
    </location>
</feature>
<accession>S5ZYG1</accession>
<dbReference type="EMBL" id="CP004120">
    <property type="protein sequence ID" value="AGT43078.1"/>
    <property type="molecule type" value="Genomic_DNA"/>
</dbReference>
<dbReference type="PANTHER" id="PTHR45663">
    <property type="entry name" value="GEO12009P1"/>
    <property type="match status" value="1"/>
</dbReference>